<dbReference type="Pfam" id="PF00084">
    <property type="entry name" value="Sushi"/>
    <property type="match status" value="15"/>
</dbReference>
<feature type="domain" description="Sushi" evidence="29">
    <location>
        <begin position="817"/>
        <end position="878"/>
    </location>
</feature>
<dbReference type="PANTHER" id="PTHR19325:SF493">
    <property type="entry name" value="E-SELECTIN"/>
    <property type="match status" value="1"/>
</dbReference>
<feature type="domain" description="Sushi" evidence="29">
    <location>
        <begin position="507"/>
        <end position="568"/>
    </location>
</feature>
<dbReference type="InterPro" id="IPR000742">
    <property type="entry name" value="EGF"/>
</dbReference>
<comment type="caution">
    <text evidence="30">The sequence shown here is derived from an EMBL/GenBank/DDBJ whole genome shotgun (WGS) entry which is preliminary data.</text>
</comment>
<dbReference type="SUPFAM" id="SSF56436">
    <property type="entry name" value="C-type lectin-like"/>
    <property type="match status" value="1"/>
</dbReference>
<feature type="disulfide bond" evidence="24">
    <location>
        <begin position="415"/>
        <end position="442"/>
    </location>
</feature>
<evidence type="ECO:0000313" key="30">
    <source>
        <dbReference type="EMBL" id="KAJ8279153.1"/>
    </source>
</evidence>
<dbReference type="FunFam" id="3.10.100.10:FF:000007">
    <property type="entry name" value="L-selectin"/>
    <property type="match status" value="1"/>
</dbReference>
<dbReference type="InterPro" id="IPR035976">
    <property type="entry name" value="Sushi/SCR/CCP_sf"/>
</dbReference>
<feature type="domain" description="Sushi" evidence="29">
    <location>
        <begin position="383"/>
        <end position="444"/>
    </location>
</feature>
<keyword evidence="31" id="KW-1185">Reference proteome</keyword>
<dbReference type="FunFam" id="2.10.70.10:FF:000001">
    <property type="entry name" value="Selectin P"/>
    <property type="match status" value="14"/>
</dbReference>
<feature type="domain" description="Sushi" evidence="29">
    <location>
        <begin position="755"/>
        <end position="816"/>
    </location>
</feature>
<gene>
    <name evidence="30" type="ORF">COCON_G00062190</name>
</gene>
<evidence type="ECO:0000256" key="1">
    <source>
        <dbReference type="ARBA" id="ARBA00004251"/>
    </source>
</evidence>
<dbReference type="EMBL" id="JAFJMO010000004">
    <property type="protein sequence ID" value="KAJ8279153.1"/>
    <property type="molecule type" value="Genomic_DNA"/>
</dbReference>
<dbReference type="OrthoDB" id="406096at2759"/>
<comment type="function">
    <text evidence="22">Cell-surface glycoprotein having a role in immunoadhesion. Mediates in the adhesion of blood neutrophils in cytokine-activated endothelium through interaction with SELPLG/PSGL1. May have a role in capillary morphogenesis.</text>
</comment>
<feature type="domain" description="C-type lectin" evidence="28">
    <location>
        <begin position="37"/>
        <end position="157"/>
    </location>
</feature>
<feature type="domain" description="EGF-like" evidence="27">
    <location>
        <begin position="157"/>
        <end position="193"/>
    </location>
</feature>
<feature type="disulfide bond" evidence="24">
    <location>
        <begin position="539"/>
        <end position="566"/>
    </location>
</feature>
<comment type="similarity">
    <text evidence="2">Belongs to the selectin/LECAM family.</text>
</comment>
<evidence type="ECO:0000256" key="8">
    <source>
        <dbReference type="ARBA" id="ARBA00022729"/>
    </source>
</evidence>
<keyword evidence="10" id="KW-0677">Repeat</keyword>
<feature type="domain" description="Sushi" evidence="29">
    <location>
        <begin position="569"/>
        <end position="630"/>
    </location>
</feature>
<keyword evidence="4 23" id="KW-0245">EGF-like domain</keyword>
<keyword evidence="12" id="KW-0130">Cell adhesion</keyword>
<feature type="disulfide bond" evidence="24">
    <location>
        <begin position="477"/>
        <end position="504"/>
    </location>
</feature>
<dbReference type="Gene3D" id="2.10.25.10">
    <property type="entry name" value="Laminin"/>
    <property type="match status" value="1"/>
</dbReference>
<evidence type="ECO:0000256" key="20">
    <source>
        <dbReference type="ARBA" id="ARBA00042113"/>
    </source>
</evidence>
<evidence type="ECO:0000256" key="23">
    <source>
        <dbReference type="PROSITE-ProRule" id="PRU00076"/>
    </source>
</evidence>
<organism evidence="30 31">
    <name type="scientific">Conger conger</name>
    <name type="common">Conger eel</name>
    <name type="synonym">Muraena conger</name>
    <dbReference type="NCBI Taxonomy" id="82655"/>
    <lineage>
        <taxon>Eukaryota</taxon>
        <taxon>Metazoa</taxon>
        <taxon>Chordata</taxon>
        <taxon>Craniata</taxon>
        <taxon>Vertebrata</taxon>
        <taxon>Euteleostomi</taxon>
        <taxon>Actinopterygii</taxon>
        <taxon>Neopterygii</taxon>
        <taxon>Teleostei</taxon>
        <taxon>Anguilliformes</taxon>
        <taxon>Congridae</taxon>
        <taxon>Conger</taxon>
    </lineage>
</organism>
<dbReference type="PRINTS" id="PR00343">
    <property type="entry name" value="SELECTIN"/>
</dbReference>
<keyword evidence="7" id="KW-0479">Metal-binding</keyword>
<dbReference type="CDD" id="cd00033">
    <property type="entry name" value="CCP"/>
    <property type="match status" value="15"/>
</dbReference>
<dbReference type="PROSITE" id="PS00615">
    <property type="entry name" value="C_TYPE_LECTIN_1"/>
    <property type="match status" value="1"/>
</dbReference>
<feature type="disulfide bond" evidence="24">
    <location>
        <begin position="849"/>
        <end position="876"/>
    </location>
</feature>
<feature type="disulfide bond" evidence="24">
    <location>
        <begin position="787"/>
        <end position="814"/>
    </location>
</feature>
<feature type="domain" description="Sushi" evidence="29">
    <location>
        <begin position="941"/>
        <end position="1002"/>
    </location>
</feature>
<feature type="transmembrane region" description="Helical" evidence="25">
    <location>
        <begin position="1137"/>
        <end position="1162"/>
    </location>
</feature>
<dbReference type="PANTHER" id="PTHR19325">
    <property type="entry name" value="COMPLEMENT COMPONENT-RELATED SUSHI DOMAIN-CONTAINING"/>
    <property type="match status" value="1"/>
</dbReference>
<keyword evidence="8 26" id="KW-0732">Signal</keyword>
<dbReference type="InterPro" id="IPR016186">
    <property type="entry name" value="C-type_lectin-like/link_sf"/>
</dbReference>
<keyword evidence="6 25" id="KW-0812">Transmembrane</keyword>
<evidence type="ECO:0000256" key="11">
    <source>
        <dbReference type="ARBA" id="ARBA00022837"/>
    </source>
</evidence>
<feature type="disulfide bond" evidence="24">
    <location>
        <begin position="663"/>
        <end position="690"/>
    </location>
</feature>
<evidence type="ECO:0000256" key="10">
    <source>
        <dbReference type="ARBA" id="ARBA00022737"/>
    </source>
</evidence>
<dbReference type="PROSITE" id="PS50923">
    <property type="entry name" value="SUSHI"/>
    <property type="match status" value="15"/>
</dbReference>
<evidence type="ECO:0000256" key="9">
    <source>
        <dbReference type="ARBA" id="ARBA00022734"/>
    </source>
</evidence>
<dbReference type="InterPro" id="IPR001304">
    <property type="entry name" value="C-type_lectin-like"/>
</dbReference>
<dbReference type="InterPro" id="IPR018378">
    <property type="entry name" value="C-type_lectin_CS"/>
</dbReference>
<evidence type="ECO:0000256" key="7">
    <source>
        <dbReference type="ARBA" id="ARBA00022723"/>
    </source>
</evidence>
<feature type="disulfide bond" evidence="24">
    <location>
        <begin position="911"/>
        <end position="938"/>
    </location>
</feature>
<feature type="disulfide bond" evidence="24">
    <location>
        <begin position="1035"/>
        <end position="1062"/>
    </location>
</feature>
<dbReference type="PROSITE" id="PS01186">
    <property type="entry name" value="EGF_2"/>
    <property type="match status" value="1"/>
</dbReference>
<evidence type="ECO:0000259" key="28">
    <source>
        <dbReference type="PROSITE" id="PS50041"/>
    </source>
</evidence>
<keyword evidence="11" id="KW-0106">Calcium</keyword>
<keyword evidence="14 25" id="KW-0472">Membrane</keyword>
<dbReference type="CDD" id="cd03592">
    <property type="entry name" value="CLECT_selectins_like"/>
    <property type="match status" value="1"/>
</dbReference>
<evidence type="ECO:0000256" key="15">
    <source>
        <dbReference type="ARBA" id="ARBA00023157"/>
    </source>
</evidence>
<feature type="disulfide bond" evidence="24">
    <location>
        <begin position="228"/>
        <end position="255"/>
    </location>
</feature>
<dbReference type="InterPro" id="IPR000436">
    <property type="entry name" value="Sushi_SCR_CCP_dom"/>
</dbReference>
<evidence type="ECO:0000256" key="13">
    <source>
        <dbReference type="ARBA" id="ARBA00022989"/>
    </source>
</evidence>
<dbReference type="CDD" id="cd00054">
    <property type="entry name" value="EGF_CA"/>
    <property type="match status" value="1"/>
</dbReference>
<feature type="domain" description="Sushi" evidence="29">
    <location>
        <begin position="321"/>
        <end position="382"/>
    </location>
</feature>
<feature type="disulfide bond" evidence="23">
    <location>
        <begin position="183"/>
        <end position="192"/>
    </location>
</feature>
<dbReference type="SUPFAM" id="SSF57535">
    <property type="entry name" value="Complement control module/SCR domain"/>
    <property type="match status" value="15"/>
</dbReference>
<dbReference type="Gene3D" id="2.10.70.10">
    <property type="entry name" value="Complement Module, domain 1"/>
    <property type="match status" value="15"/>
</dbReference>
<feature type="disulfide bond" evidence="24">
    <location>
        <begin position="725"/>
        <end position="752"/>
    </location>
</feature>
<evidence type="ECO:0000256" key="2">
    <source>
        <dbReference type="ARBA" id="ARBA00007360"/>
    </source>
</evidence>
<dbReference type="PROSITE" id="PS50026">
    <property type="entry name" value="EGF_3"/>
    <property type="match status" value="1"/>
</dbReference>
<evidence type="ECO:0000259" key="29">
    <source>
        <dbReference type="PROSITE" id="PS50923"/>
    </source>
</evidence>
<dbReference type="AlphaFoldDB" id="A0A9Q1I3P6"/>
<dbReference type="InterPro" id="IPR033991">
    <property type="entry name" value="Selectin_CTLD"/>
</dbReference>
<sequence>MHEKMLLWGHCMSQKCHFGLLIGLFALGYDLSAETGVHAWTYHYNISPNRNWNSAREWCRQHYTDMVAIQNQKEIAYLNKTLPKNKYYYWIGIRKIGGEWTWVGTNKTLTQEAENWAKGEPNNKGQEDCVEIYIKRYQESGKWNDQSCRNKKGTLCYHASCSEESCSTQAECVETIGNYTCKCHPGFQGPRCQEAVTCGILKAPQYGSMQCSHAYGSFQFNSSCTLHCAQGFSLMGAPHLQCQASGHWDADPPLCQAVKCPELSSAPTRRRMKCTHAIGPDSYNSTCEFSCEEGFELNGPSSTWCNSSGSWSDAMPICEARRCDRQTAPPHGSLHCFHPYEGFSFSSSCNVSCEEGFLLNGTASTQCTSLGLWTEPPPHCQAQRCDTLTAPLHGSLHCFHPHEEFSFSSSCNVSCEEGFLLNGTASTLCTSLGVWTEPPPLCQARRCDVLTAPIHGSLHCSHPHKEFSFNSTCNMSCVEGFLLNGAASTQCTSMGVWTEPPPLCLARRCDTLTAPLHGFLHCSHPHEEFSFSSSCNVSCVEGFLLNGTDSTQCTSLGVWTEPRPLCQARRCDVLTAPIHGSLHCSHPHKEFSFNSTCNMSCVEGFLLNGTASTQCTSMGVWTEPPPLCLARRCDTLTAPLHGFLHCSHPHEEFSFSSSCNVSCVEGFLLNGTDSTQCTSLGVWTEPRPLCQAQRCDTLTAPLHGSLHCFHLHEEFSFSSSCNVSCEEGFLLNGAASPQCTSLGVWTEPPPLCQARGCDVLTAPLHGSLHCSHPHKEFSFNSTCNMSCVEGFLLNGTASTQCTSLGVWTEPPPLCLARRCDTLTAPLHGFLYCSHPHEEFSFSSSCNVSCVEGFLLNGTDSTQCTSLGVWTEPRPLCQARRCDVLTAPLHGSLHCSHPHKEFSFNSTCNMSCVEGFLLNGAASTQCTSLGVWTEPPPLCLARQCLPLVVPGRGQMNCSHPHSNFSFGSSCELGCEEGFVLRGAPTLQCTESGLWSHTVPYCQARQCNKLTAPLHGSLHCFNPHEEFSFSTSCNVSCEEGFLLNGTASTQCASLGVWTESPPLCQVVQCPALSDLLPPFLSMKCSNPLGIFSFRSQCFFHCGNGSSLNGTYKLSCTSNGMWTAPPPSCTEPEMTVGTGMMISTAVGFASAIALLLLGGLGFFIVSHLSKRAARKDYLEARDIAIWEELENPAFEEEH</sequence>
<name>A0A9Q1I3P6_CONCO</name>
<dbReference type="PROSITE" id="PS00022">
    <property type="entry name" value="EGF_1"/>
    <property type="match status" value="1"/>
</dbReference>
<evidence type="ECO:0000256" key="3">
    <source>
        <dbReference type="ARBA" id="ARBA00022475"/>
    </source>
</evidence>
<feature type="signal peptide" evidence="26">
    <location>
        <begin position="1"/>
        <end position="32"/>
    </location>
</feature>
<dbReference type="SMART" id="SM00181">
    <property type="entry name" value="EGF"/>
    <property type="match status" value="1"/>
</dbReference>
<evidence type="ECO:0000256" key="17">
    <source>
        <dbReference type="ARBA" id="ARBA00038738"/>
    </source>
</evidence>
<keyword evidence="9" id="KW-0430">Lectin</keyword>
<feature type="domain" description="Sushi" evidence="29">
    <location>
        <begin position="631"/>
        <end position="692"/>
    </location>
</feature>
<evidence type="ECO:0000256" key="16">
    <source>
        <dbReference type="ARBA" id="ARBA00023180"/>
    </source>
</evidence>
<feature type="chain" id="PRO_5040310406" description="E-selectin" evidence="26">
    <location>
        <begin position="33"/>
        <end position="1195"/>
    </location>
</feature>
<dbReference type="GO" id="GO:0005886">
    <property type="term" value="C:plasma membrane"/>
    <property type="evidence" value="ECO:0007669"/>
    <property type="project" value="UniProtKB-SubCell"/>
</dbReference>
<evidence type="ECO:0000256" key="21">
    <source>
        <dbReference type="ARBA" id="ARBA00043124"/>
    </source>
</evidence>
<dbReference type="FunFam" id="2.10.25.10:FF:000176">
    <property type="entry name" value="Selectin P"/>
    <property type="match status" value="1"/>
</dbReference>
<keyword evidence="13 25" id="KW-1133">Transmembrane helix</keyword>
<evidence type="ECO:0000256" key="24">
    <source>
        <dbReference type="PROSITE-ProRule" id="PRU00302"/>
    </source>
</evidence>
<evidence type="ECO:0000259" key="27">
    <source>
        <dbReference type="PROSITE" id="PS50026"/>
    </source>
</evidence>
<feature type="domain" description="Sushi" evidence="29">
    <location>
        <begin position="196"/>
        <end position="257"/>
    </location>
</feature>
<feature type="domain" description="Sushi" evidence="29">
    <location>
        <begin position="1003"/>
        <end position="1064"/>
    </location>
</feature>
<comment type="subcellular location">
    <subcellularLocation>
        <location evidence="1">Cell membrane</location>
        <topology evidence="1">Single-pass type I membrane protein</topology>
    </subcellularLocation>
</comment>
<dbReference type="InterPro" id="IPR050350">
    <property type="entry name" value="Compl-Cell_Adhes-Reg"/>
</dbReference>
<feature type="domain" description="Sushi" evidence="29">
    <location>
        <begin position="879"/>
        <end position="940"/>
    </location>
</feature>
<reference evidence="30" key="1">
    <citation type="journal article" date="2023" name="Science">
        <title>Genome structures resolve the early diversification of teleost fishes.</title>
        <authorList>
            <person name="Parey E."/>
            <person name="Louis A."/>
            <person name="Montfort J."/>
            <person name="Bouchez O."/>
            <person name="Roques C."/>
            <person name="Iampietro C."/>
            <person name="Lluch J."/>
            <person name="Castinel A."/>
            <person name="Donnadieu C."/>
            <person name="Desvignes T."/>
            <person name="Floi Bucao C."/>
            <person name="Jouanno E."/>
            <person name="Wen M."/>
            <person name="Mejri S."/>
            <person name="Dirks R."/>
            <person name="Jansen H."/>
            <person name="Henkel C."/>
            <person name="Chen W.J."/>
            <person name="Zahm M."/>
            <person name="Cabau C."/>
            <person name="Klopp C."/>
            <person name="Thompson A.W."/>
            <person name="Robinson-Rechavi M."/>
            <person name="Braasch I."/>
            <person name="Lecointre G."/>
            <person name="Bobe J."/>
            <person name="Postlethwait J.H."/>
            <person name="Berthelot C."/>
            <person name="Roest Crollius H."/>
            <person name="Guiguen Y."/>
        </authorList>
    </citation>
    <scope>NUCLEOTIDE SEQUENCE</scope>
    <source>
        <strain evidence="30">Concon-B</strain>
    </source>
</reference>
<proteinExistence type="inferred from homology"/>
<evidence type="ECO:0000256" key="26">
    <source>
        <dbReference type="SAM" id="SignalP"/>
    </source>
</evidence>
<dbReference type="Gene3D" id="3.10.100.10">
    <property type="entry name" value="Mannose-Binding Protein A, subunit A"/>
    <property type="match status" value="1"/>
</dbReference>
<dbReference type="SMART" id="SM00034">
    <property type="entry name" value="CLECT"/>
    <property type="match status" value="1"/>
</dbReference>
<evidence type="ECO:0000256" key="19">
    <source>
        <dbReference type="ARBA" id="ARBA00041401"/>
    </source>
</evidence>
<dbReference type="GO" id="GO:0030246">
    <property type="term" value="F:carbohydrate binding"/>
    <property type="evidence" value="ECO:0007669"/>
    <property type="project" value="UniProtKB-KW"/>
</dbReference>
<dbReference type="PROSITE" id="PS50041">
    <property type="entry name" value="C_TYPE_LECTIN_2"/>
    <property type="match status" value="1"/>
</dbReference>
<dbReference type="Pfam" id="PF00008">
    <property type="entry name" value="EGF"/>
    <property type="match status" value="1"/>
</dbReference>
<keyword evidence="15 23" id="KW-1015">Disulfide bond</keyword>
<keyword evidence="5 24" id="KW-0768">Sushi</keyword>
<evidence type="ECO:0000256" key="6">
    <source>
        <dbReference type="ARBA" id="ARBA00022692"/>
    </source>
</evidence>
<comment type="caution">
    <text evidence="23">Lacks conserved residue(s) required for the propagation of feature annotation.</text>
</comment>
<feature type="disulfide bond" evidence="24">
    <location>
        <begin position="973"/>
        <end position="1000"/>
    </location>
</feature>
<feature type="domain" description="Sushi" evidence="29">
    <location>
        <begin position="258"/>
        <end position="320"/>
    </location>
</feature>
<feature type="disulfide bond" evidence="24">
    <location>
        <begin position="1099"/>
        <end position="1126"/>
    </location>
</feature>
<feature type="domain" description="Sushi" evidence="29">
    <location>
        <begin position="693"/>
        <end position="754"/>
    </location>
</feature>
<evidence type="ECO:0000256" key="5">
    <source>
        <dbReference type="ARBA" id="ARBA00022659"/>
    </source>
</evidence>
<feature type="domain" description="Sushi" evidence="29">
    <location>
        <begin position="445"/>
        <end position="506"/>
    </location>
</feature>
<evidence type="ECO:0000313" key="31">
    <source>
        <dbReference type="Proteomes" id="UP001152803"/>
    </source>
</evidence>
<dbReference type="GO" id="GO:0007155">
    <property type="term" value="P:cell adhesion"/>
    <property type="evidence" value="ECO:0007669"/>
    <property type="project" value="UniProtKB-KW"/>
</dbReference>
<evidence type="ECO:0000256" key="14">
    <source>
        <dbReference type="ARBA" id="ARBA00023136"/>
    </source>
</evidence>
<keyword evidence="3" id="KW-1003">Cell membrane</keyword>
<keyword evidence="16" id="KW-0325">Glycoprotein</keyword>
<dbReference type="GO" id="GO:0046872">
    <property type="term" value="F:metal ion binding"/>
    <property type="evidence" value="ECO:0007669"/>
    <property type="project" value="UniProtKB-KW"/>
</dbReference>
<evidence type="ECO:0000256" key="4">
    <source>
        <dbReference type="ARBA" id="ARBA00022536"/>
    </source>
</evidence>
<feature type="disulfide bond" evidence="24">
    <location>
        <begin position="291"/>
        <end position="318"/>
    </location>
</feature>
<feature type="disulfide bond" evidence="24">
    <location>
        <begin position="353"/>
        <end position="380"/>
    </location>
</feature>
<dbReference type="SMART" id="SM00032">
    <property type="entry name" value="CCP"/>
    <property type="match status" value="15"/>
</dbReference>
<dbReference type="InterPro" id="IPR002396">
    <property type="entry name" value="Selectin_superfamily"/>
</dbReference>
<evidence type="ECO:0000256" key="25">
    <source>
        <dbReference type="SAM" id="Phobius"/>
    </source>
</evidence>
<feature type="disulfide bond" evidence="24">
    <location>
        <begin position="601"/>
        <end position="628"/>
    </location>
</feature>
<dbReference type="Pfam" id="PF00059">
    <property type="entry name" value="Lectin_C"/>
    <property type="match status" value="1"/>
</dbReference>
<accession>A0A9Q1I3P6</accession>
<feature type="domain" description="Sushi" evidence="29">
    <location>
        <begin position="1065"/>
        <end position="1128"/>
    </location>
</feature>
<comment type="subunit">
    <text evidence="17">Interacts with SELPLG/PSGL1 and PODXL2 through the sialyl Lewis X epitope. SELPLG sulfation appears not to be required for this interaction.</text>
</comment>
<evidence type="ECO:0000256" key="18">
    <source>
        <dbReference type="ARBA" id="ARBA00040812"/>
    </source>
</evidence>
<protein>
    <recommendedName>
        <fullName evidence="18">E-selectin</fullName>
    </recommendedName>
    <alternativeName>
        <fullName evidence="19">CD62 antigen-like family member E</fullName>
    </alternativeName>
    <alternativeName>
        <fullName evidence="20">Endothelial leukocyte adhesion molecule 1</fullName>
    </alternativeName>
    <alternativeName>
        <fullName evidence="21">Leukocyte-endothelial cell adhesion molecule 2</fullName>
    </alternativeName>
</protein>
<evidence type="ECO:0000256" key="22">
    <source>
        <dbReference type="ARBA" id="ARBA00045695"/>
    </source>
</evidence>
<dbReference type="InterPro" id="IPR016187">
    <property type="entry name" value="CTDL_fold"/>
</dbReference>
<dbReference type="Proteomes" id="UP001152803">
    <property type="component" value="Unassembled WGS sequence"/>
</dbReference>
<evidence type="ECO:0000256" key="12">
    <source>
        <dbReference type="ARBA" id="ARBA00022889"/>
    </source>
</evidence>